<feature type="domain" description="Solute-binding protein family 3/N-terminal" evidence="5">
    <location>
        <begin position="63"/>
        <end position="275"/>
    </location>
</feature>
<reference evidence="6 7" key="1">
    <citation type="submission" date="2020-08" db="EMBL/GenBank/DDBJ databases">
        <title>Genomic Encyclopedia of Type Strains, Phase III (KMG-III): the genomes of soil and plant-associated and newly described type strains.</title>
        <authorList>
            <person name="Whitman W."/>
        </authorList>
    </citation>
    <scope>NUCLEOTIDE SEQUENCE [LARGE SCALE GENOMIC DNA]</scope>
    <source>
        <strain evidence="6 7">CECT 8799</strain>
    </source>
</reference>
<dbReference type="Gene3D" id="3.40.190.10">
    <property type="entry name" value="Periplasmic binding protein-like II"/>
    <property type="match status" value="4"/>
</dbReference>
<evidence type="ECO:0000256" key="2">
    <source>
        <dbReference type="ARBA" id="ARBA00010333"/>
    </source>
</evidence>
<evidence type="ECO:0000256" key="3">
    <source>
        <dbReference type="ARBA" id="ARBA00022729"/>
    </source>
</evidence>
<dbReference type="EMBL" id="JACHWZ010000059">
    <property type="protein sequence ID" value="MBB3063711.1"/>
    <property type="molecule type" value="Genomic_DNA"/>
</dbReference>
<dbReference type="InterPro" id="IPR023346">
    <property type="entry name" value="Lysozyme-like_dom_sf"/>
</dbReference>
<keyword evidence="7" id="KW-1185">Reference proteome</keyword>
<dbReference type="SMART" id="SM00062">
    <property type="entry name" value="PBPb"/>
    <property type="match status" value="2"/>
</dbReference>
<keyword evidence="4" id="KW-0472">Membrane</keyword>
<evidence type="ECO:0000256" key="4">
    <source>
        <dbReference type="ARBA" id="ARBA00023237"/>
    </source>
</evidence>
<dbReference type="Pfam" id="PF01464">
    <property type="entry name" value="SLT"/>
    <property type="match status" value="1"/>
</dbReference>
<dbReference type="Proteomes" id="UP000535937">
    <property type="component" value="Unassembled WGS sequence"/>
</dbReference>
<dbReference type="SUPFAM" id="SSF53850">
    <property type="entry name" value="Periplasmic binding protein-like II"/>
    <property type="match status" value="2"/>
</dbReference>
<dbReference type="SUPFAM" id="SSF53955">
    <property type="entry name" value="Lysozyme-like"/>
    <property type="match status" value="1"/>
</dbReference>
<evidence type="ECO:0000256" key="1">
    <source>
        <dbReference type="ARBA" id="ARBA00004339"/>
    </source>
</evidence>
<sequence>MSPAPQILCTLLIALLCIATGCERDQEAGKKDGEVSVMGEYPVDAYDNYTETGDLDAIKRRGRLRILVDFGTRSLHRSATRQAIEIEQAIRLARHLGLKPVVLYANSSDDLIPLLNAGKGDIIANNFTITEERQRLVDFSTPMAGSRLVLVSRPGVGADHWKRKTLTVTAGTTYEAKGRKFVERHPGLKLEVVEKDCIDLAVDVAQGSTDFTIIDEFSLDLVLQFRDDLKKSVFFPERQQLAWAVRKHSPQLLEVVNDEIRPIELSHTSERFTGDLDEIRERGVLRAVTRNSPGSYFMWKGRLLGYEYEMLEEFARNLGLRLEIIVAAERDDFVEYLNTGRADIAAGLLPVTGRGKQEGIAFSDSYLSGGSGIVARKGDGIKSPEALSGRTVHVRQSSSQHDALKKLQRKVPGIEMELAPETMSSQQIIHKVAKGDYDLALVDEVTVKLERRWRDDIHFTLKLQAGDYAWLMRGKNPELLASVNEFFGHRETAAAKALSKKYFDFPRYTRPEITELTAEGHISPYDRLVRKYARDYGLDWRLVVAQIFQESSFNPRAKSWAGTRGLLQVMPVTGRQVEENLYDPEIGMRAGLKYLKWLHGKFKGRDATGPENAMWFTLAAYSAGPGHVYDAKDLAEEMGWDRKVWFGNVEKAMLLLSQRKYYKKARYGYARGREPVDYVRRIEARFHIYAALLDAHRRANDN</sequence>
<dbReference type="InterPro" id="IPR008258">
    <property type="entry name" value="Transglycosylase_SLT_dom_1"/>
</dbReference>
<gene>
    <name evidence="6" type="ORF">FHS09_004587</name>
</gene>
<comment type="subcellular location">
    <subcellularLocation>
        <location evidence="1">Cell outer membrane</location>
        <topology evidence="1">Peripheral membrane protein</topology>
    </subcellularLocation>
</comment>
<comment type="similarity">
    <text evidence="2">Belongs to the bacterial solute-binding protein 3 family.</text>
</comment>
<evidence type="ECO:0000259" key="5">
    <source>
        <dbReference type="SMART" id="SM00062"/>
    </source>
</evidence>
<evidence type="ECO:0000313" key="7">
    <source>
        <dbReference type="Proteomes" id="UP000535937"/>
    </source>
</evidence>
<dbReference type="RefSeq" id="WP_183464115.1">
    <property type="nucleotide sequence ID" value="NZ_JACHWZ010000059.1"/>
</dbReference>
<comment type="caution">
    <text evidence="6">The sequence shown here is derived from an EMBL/GenBank/DDBJ whole genome shotgun (WGS) entry which is preliminary data.</text>
</comment>
<organism evidence="6 7">
    <name type="scientific">Microbulbifer rhizosphaerae</name>
    <dbReference type="NCBI Taxonomy" id="1562603"/>
    <lineage>
        <taxon>Bacteria</taxon>
        <taxon>Pseudomonadati</taxon>
        <taxon>Pseudomonadota</taxon>
        <taxon>Gammaproteobacteria</taxon>
        <taxon>Cellvibrionales</taxon>
        <taxon>Microbulbiferaceae</taxon>
        <taxon>Microbulbifer</taxon>
    </lineage>
</organism>
<dbReference type="CDD" id="cd13403">
    <property type="entry name" value="MLTF-like"/>
    <property type="match status" value="1"/>
</dbReference>
<dbReference type="Gene3D" id="1.10.530.10">
    <property type="match status" value="1"/>
</dbReference>
<keyword evidence="4" id="KW-0998">Cell outer membrane</keyword>
<protein>
    <submittedName>
        <fullName evidence="6">Membrane-bound lytic murein transglycosylase F</fullName>
    </submittedName>
</protein>
<keyword evidence="3" id="KW-0732">Signal</keyword>
<dbReference type="PANTHER" id="PTHR35936">
    <property type="entry name" value="MEMBRANE-BOUND LYTIC MUREIN TRANSGLYCOSYLASE F"/>
    <property type="match status" value="1"/>
</dbReference>
<name>A0A7W4WHI8_9GAMM</name>
<evidence type="ECO:0000313" key="6">
    <source>
        <dbReference type="EMBL" id="MBB3063711.1"/>
    </source>
</evidence>
<dbReference type="AlphaFoldDB" id="A0A7W4WHI8"/>
<dbReference type="PANTHER" id="PTHR35936:SF32">
    <property type="entry name" value="MEMBRANE-BOUND LYTIC MUREIN TRANSGLYCOSYLASE F"/>
    <property type="match status" value="1"/>
</dbReference>
<feature type="domain" description="Solute-binding protein family 3/N-terminal" evidence="5">
    <location>
        <begin position="284"/>
        <end position="506"/>
    </location>
</feature>
<dbReference type="CDD" id="cd01009">
    <property type="entry name" value="PBP2_YfhD_N"/>
    <property type="match status" value="1"/>
</dbReference>
<dbReference type="GO" id="GO:0009279">
    <property type="term" value="C:cell outer membrane"/>
    <property type="evidence" value="ECO:0007669"/>
    <property type="project" value="UniProtKB-SubCell"/>
</dbReference>
<accession>A0A7W4WHI8</accession>
<dbReference type="InterPro" id="IPR001638">
    <property type="entry name" value="Solute-binding_3/MltF_N"/>
</dbReference>
<dbReference type="Pfam" id="PF00497">
    <property type="entry name" value="SBP_bac_3"/>
    <property type="match status" value="2"/>
</dbReference>
<proteinExistence type="inferred from homology"/>